<keyword evidence="2" id="KW-1133">Transmembrane helix</keyword>
<dbReference type="RefSeq" id="WP_394469262.1">
    <property type="nucleotide sequence ID" value="NZ_JBIGHY010000001.1"/>
</dbReference>
<dbReference type="InterPro" id="IPR011723">
    <property type="entry name" value="Znf/thioredoxin_put"/>
</dbReference>
<feature type="region of interest" description="Disordered" evidence="1">
    <location>
        <begin position="53"/>
        <end position="124"/>
    </location>
</feature>
<proteinExistence type="predicted"/>
<dbReference type="PRINTS" id="PR01217">
    <property type="entry name" value="PRICHEXTENSN"/>
</dbReference>
<feature type="compositionally biased region" description="Pro residues" evidence="1">
    <location>
        <begin position="68"/>
        <end position="85"/>
    </location>
</feature>
<gene>
    <name evidence="4" type="ORF">ACG02S_04655</name>
</gene>
<evidence type="ECO:0000313" key="4">
    <source>
        <dbReference type="EMBL" id="MFG6413184.1"/>
    </source>
</evidence>
<feature type="transmembrane region" description="Helical" evidence="2">
    <location>
        <begin position="184"/>
        <end position="205"/>
    </location>
</feature>
<feature type="compositionally biased region" description="Pro residues" evidence="1">
    <location>
        <begin position="93"/>
        <end position="103"/>
    </location>
</feature>
<evidence type="ECO:0000259" key="3">
    <source>
        <dbReference type="Pfam" id="PF13719"/>
    </source>
</evidence>
<feature type="compositionally biased region" description="Low complexity" evidence="1">
    <location>
        <begin position="110"/>
        <end position="122"/>
    </location>
</feature>
<reference evidence="4 5" key="1">
    <citation type="submission" date="2024-09" db="EMBL/GenBank/DDBJ databases">
        <title>Novel species of the genus Pelomonas and Roseateles isolated from streams.</title>
        <authorList>
            <person name="Lu H."/>
        </authorList>
    </citation>
    <scope>NUCLEOTIDE SEQUENCE [LARGE SCALE GENOMIC DNA]</scope>
    <source>
        <strain evidence="4 5">DC23W</strain>
    </source>
</reference>
<dbReference type="Pfam" id="PF11906">
    <property type="entry name" value="DUF3426"/>
    <property type="match status" value="1"/>
</dbReference>
<protein>
    <submittedName>
        <fullName evidence="4">DUF3426 domain-containing protein</fullName>
    </submittedName>
</protein>
<keyword evidence="2" id="KW-0812">Transmembrane</keyword>
<feature type="compositionally biased region" description="Low complexity" evidence="1">
    <location>
        <begin position="56"/>
        <end position="67"/>
    </location>
</feature>
<dbReference type="Proteomes" id="UP001606300">
    <property type="component" value="Unassembled WGS sequence"/>
</dbReference>
<dbReference type="EMBL" id="JBIGHY010000001">
    <property type="protein sequence ID" value="MFG6413184.1"/>
    <property type="molecule type" value="Genomic_DNA"/>
</dbReference>
<organism evidence="4 5">
    <name type="scientific">Pelomonas dachongensis</name>
    <dbReference type="NCBI Taxonomy" id="3299029"/>
    <lineage>
        <taxon>Bacteria</taxon>
        <taxon>Pseudomonadati</taxon>
        <taxon>Pseudomonadota</taxon>
        <taxon>Betaproteobacteria</taxon>
        <taxon>Burkholderiales</taxon>
        <taxon>Sphaerotilaceae</taxon>
        <taxon>Roseateles</taxon>
    </lineage>
</organism>
<dbReference type="InterPro" id="IPR021834">
    <property type="entry name" value="DUF3426"/>
</dbReference>
<accession>A0ABW7EJX4</accession>
<keyword evidence="2" id="KW-0472">Membrane</keyword>
<name>A0ABW7EJX4_9BURK</name>
<evidence type="ECO:0000313" key="5">
    <source>
        <dbReference type="Proteomes" id="UP001606300"/>
    </source>
</evidence>
<feature type="domain" description="Zinc finger/thioredoxin putative" evidence="3">
    <location>
        <begin position="3"/>
        <end position="39"/>
    </location>
</feature>
<comment type="caution">
    <text evidence="4">The sequence shown here is derived from an EMBL/GenBank/DDBJ whole genome shotgun (WGS) entry which is preliminary data.</text>
</comment>
<keyword evidence="5" id="KW-1185">Reference proteome</keyword>
<dbReference type="NCBIfam" id="TIGR02098">
    <property type="entry name" value="MJ0042_CXXC"/>
    <property type="match status" value="1"/>
</dbReference>
<evidence type="ECO:0000256" key="1">
    <source>
        <dbReference type="SAM" id="MobiDB-lite"/>
    </source>
</evidence>
<sequence length="333" mass="35923">MSLATRCTACGTVFRIVEDQLRVSDGWVRCGRCSEIFDARELLFDIEREAPPPWPAAFTPAPGFADEPPSPPTPHPLPPPAPAPEPEPEPEPEPAWIPQPVADPEPQLETPPRFTATAAPARQEPRWVEDEPLAHLPPAPVPQPVIEPAPTLVAEPTSPSTPVVPEFMRMAQNSARWNRPGMRVMLSASSLLLALLLLLQVTLHFRDALAALHPPLRGALQGLCSALGCEVQPWRRIEAISIEATSLSLMGGGSGYKLNLSLRNKTGVSVAAPWIELSLTDANGAPFARRVVAPEALQPQLKQVGAESEHALSFSFSTGGKRVSGYSVNVFYP</sequence>
<dbReference type="Pfam" id="PF13719">
    <property type="entry name" value="Zn_ribbon_5"/>
    <property type="match status" value="1"/>
</dbReference>
<evidence type="ECO:0000256" key="2">
    <source>
        <dbReference type="SAM" id="Phobius"/>
    </source>
</evidence>